<evidence type="ECO:0000259" key="4">
    <source>
        <dbReference type="Pfam" id="PF04101"/>
    </source>
</evidence>
<dbReference type="Pfam" id="PF04101">
    <property type="entry name" value="Glyco_tran_28_C"/>
    <property type="match status" value="1"/>
</dbReference>
<sequence>MTAAQEDTARMTGRPTPRSEPAPVRPPDRTGVVVRDGVPLPWAVHGTTGPTVLLLPTWSLVPSRFWKAQVPFLARRSRVVTFDGRGSGGAGRPEGAAAYTDEQYAADAAAVLDDTGTRTAVVVGYSCGAAWAVHLAATHPGRVQGLVAIAPSCGLAVAAPERERYAWDARHDTTEGWAKYNKAYWLAGGYDDYVDFFARKMFTEPHSTKQVEDVVRWAHEIAPRTLADTTAGRLGLEGAVRTPLEPLCAQVSCPVLVVHGTHDAVRPAAIGERLAALTGGELVLVDGGGHGLPARDPVRVNLLVQDFVERTAPAEAAQRPRRRTWTRAPHRNRRALYLSSPIGLGHARRDLAVARGLREHHPDLEIDWLTQHPVTRVLADAGERVHPASAWLANESAHVEDESADHDLHAFQAIRRMDEIMVNNFMVFADVVEDGRYDLVVGDEAWDVDHFLHENPELKRFSFAWMTDFVGWVPMPDGGPAEAALTADYNAEMIERRARFARVRDRSVFVGNPDDVVDLTFGPGLPGIREWTEQNFDFAGYVTGFVPPDEAERETLRRDLGLGPDDVLCVVTVGGSGVGTSLLRRVLDAVPAARRTVDGLRFLVVTGPRIDPATLPRRQGVTYRGYVPDLYRHLAACDLAVVQGGLTTSMELAAAGTPFLYVPLQHHFEQNVHVRHRLERYGAGRCVEYAEASDPDALAAAMVAELAAHGRGAGRARGGTRLPVETDGAERAAAMLAELL</sequence>
<dbReference type="InterPro" id="IPR000073">
    <property type="entry name" value="AB_hydrolase_1"/>
</dbReference>
<evidence type="ECO:0000256" key="1">
    <source>
        <dbReference type="ARBA" id="ARBA00022801"/>
    </source>
</evidence>
<feature type="domain" description="AB hydrolase-1" evidence="3">
    <location>
        <begin position="50"/>
        <end position="290"/>
    </location>
</feature>
<dbReference type="GO" id="GO:0016758">
    <property type="term" value="F:hexosyltransferase activity"/>
    <property type="evidence" value="ECO:0007669"/>
    <property type="project" value="InterPro"/>
</dbReference>
<dbReference type="Gene3D" id="3.40.50.1820">
    <property type="entry name" value="alpha/beta hydrolase"/>
    <property type="match status" value="1"/>
</dbReference>
<dbReference type="Gene3D" id="3.40.50.2000">
    <property type="entry name" value="Glycogen Phosphorylase B"/>
    <property type="match status" value="1"/>
</dbReference>
<dbReference type="EMBL" id="CP052757">
    <property type="protein sequence ID" value="QJW36647.1"/>
    <property type="molecule type" value="Genomic_DNA"/>
</dbReference>
<reference evidence="5 6" key="1">
    <citation type="journal article" date="2022" name="Int. J. Syst. Evol. Microbiol.">
        <title>Cellulosimicrobium protaetiae sp. nov., isolated from the gut of the larva of Protaetia brevitarsis seulensis.</title>
        <authorList>
            <person name="Le Han H."/>
            <person name="Nguyen T.T.H."/>
            <person name="Li Z."/>
            <person name="Shin N.R."/>
            <person name="Kim S.G."/>
        </authorList>
    </citation>
    <scope>NUCLEOTIDE SEQUENCE [LARGE SCALE GENOMIC DNA]</scope>
    <source>
        <strain evidence="5 6">BI34</strain>
    </source>
</reference>
<feature type="region of interest" description="Disordered" evidence="2">
    <location>
        <begin position="1"/>
        <end position="30"/>
    </location>
</feature>
<evidence type="ECO:0000313" key="5">
    <source>
        <dbReference type="EMBL" id="QJW36647.1"/>
    </source>
</evidence>
<dbReference type="Proteomes" id="UP000451354">
    <property type="component" value="Chromosome"/>
</dbReference>
<name>A0A6M5UDJ0_9MICO</name>
<dbReference type="SUPFAM" id="SSF53756">
    <property type="entry name" value="UDP-Glycosyltransferase/glycogen phosphorylase"/>
    <property type="match status" value="1"/>
</dbReference>
<organism evidence="5 6">
    <name type="scientific">Cellulosimicrobium protaetiae</name>
    <dbReference type="NCBI Taxonomy" id="2587808"/>
    <lineage>
        <taxon>Bacteria</taxon>
        <taxon>Bacillati</taxon>
        <taxon>Actinomycetota</taxon>
        <taxon>Actinomycetes</taxon>
        <taxon>Micrococcales</taxon>
        <taxon>Promicromonosporaceae</taxon>
        <taxon>Cellulosimicrobium</taxon>
    </lineage>
</organism>
<accession>A0A6M5UDJ0</accession>
<keyword evidence="1 5" id="KW-0378">Hydrolase</keyword>
<protein>
    <submittedName>
        <fullName evidence="5">Alpha/beta fold hydrolase</fullName>
    </submittedName>
</protein>
<feature type="domain" description="Glycosyl transferase family 28 C-terminal" evidence="4">
    <location>
        <begin position="571"/>
        <end position="702"/>
    </location>
</feature>
<evidence type="ECO:0000259" key="3">
    <source>
        <dbReference type="Pfam" id="PF00561"/>
    </source>
</evidence>
<dbReference type="InterPro" id="IPR029058">
    <property type="entry name" value="AB_hydrolase_fold"/>
</dbReference>
<dbReference type="Pfam" id="PF00561">
    <property type="entry name" value="Abhydrolase_1"/>
    <property type="match status" value="1"/>
</dbReference>
<evidence type="ECO:0000256" key="2">
    <source>
        <dbReference type="SAM" id="MobiDB-lite"/>
    </source>
</evidence>
<dbReference type="AlphaFoldDB" id="A0A6M5UDJ0"/>
<evidence type="ECO:0000313" key="6">
    <source>
        <dbReference type="Proteomes" id="UP000451354"/>
    </source>
</evidence>
<dbReference type="GO" id="GO:0016787">
    <property type="term" value="F:hydrolase activity"/>
    <property type="evidence" value="ECO:0007669"/>
    <property type="project" value="UniProtKB-KW"/>
</dbReference>
<dbReference type="PANTHER" id="PTHR43798:SF31">
    <property type="entry name" value="AB HYDROLASE SUPERFAMILY PROTEIN YCLE"/>
    <property type="match status" value="1"/>
</dbReference>
<dbReference type="PANTHER" id="PTHR43798">
    <property type="entry name" value="MONOACYLGLYCEROL LIPASE"/>
    <property type="match status" value="1"/>
</dbReference>
<dbReference type="OrthoDB" id="3294840at2"/>
<dbReference type="InterPro" id="IPR007235">
    <property type="entry name" value="Glyco_trans_28_C"/>
</dbReference>
<gene>
    <name evidence="5" type="ORF">FIC82_011070</name>
</gene>
<proteinExistence type="predicted"/>
<dbReference type="InterPro" id="IPR050266">
    <property type="entry name" value="AB_hydrolase_sf"/>
</dbReference>
<dbReference type="GO" id="GO:0016020">
    <property type="term" value="C:membrane"/>
    <property type="evidence" value="ECO:0007669"/>
    <property type="project" value="TreeGrafter"/>
</dbReference>
<dbReference type="SUPFAM" id="SSF53474">
    <property type="entry name" value="alpha/beta-Hydrolases"/>
    <property type="match status" value="1"/>
</dbReference>
<dbReference type="KEGG" id="cprt:FIC82_011070"/>
<keyword evidence="6" id="KW-1185">Reference proteome</keyword>